<dbReference type="Proteomes" id="UP000606194">
    <property type="component" value="Unassembled WGS sequence"/>
</dbReference>
<dbReference type="AlphaFoldDB" id="A0A918G0G7"/>
<keyword evidence="3" id="KW-1185">Reference proteome</keyword>
<feature type="compositionally biased region" description="Polar residues" evidence="1">
    <location>
        <begin position="1"/>
        <end position="14"/>
    </location>
</feature>
<feature type="region of interest" description="Disordered" evidence="1">
    <location>
        <begin position="1"/>
        <end position="49"/>
    </location>
</feature>
<sequence length="106" mass="10761">MIRSCASSVMTSDPATGAGSPASLAGSQERRAVSWCPSTTPVGRNEKPGNRACTAVTEAAICSWPTASARGSVYRPSSTHAASTALAKASGSRAFQASKQRATAFP</sequence>
<gene>
    <name evidence="2" type="ORF">GCM10010269_55440</name>
</gene>
<comment type="caution">
    <text evidence="2">The sequence shown here is derived from an EMBL/GenBank/DDBJ whole genome shotgun (WGS) entry which is preliminary data.</text>
</comment>
<dbReference type="EMBL" id="BMTL01000025">
    <property type="protein sequence ID" value="GGS09305.1"/>
    <property type="molecule type" value="Genomic_DNA"/>
</dbReference>
<organism evidence="2 3">
    <name type="scientific">Streptomyces humidus</name>
    <dbReference type="NCBI Taxonomy" id="52259"/>
    <lineage>
        <taxon>Bacteria</taxon>
        <taxon>Bacillati</taxon>
        <taxon>Actinomycetota</taxon>
        <taxon>Actinomycetes</taxon>
        <taxon>Kitasatosporales</taxon>
        <taxon>Streptomycetaceae</taxon>
        <taxon>Streptomyces</taxon>
    </lineage>
</organism>
<evidence type="ECO:0000313" key="3">
    <source>
        <dbReference type="Proteomes" id="UP000606194"/>
    </source>
</evidence>
<protein>
    <submittedName>
        <fullName evidence="2">Uncharacterized protein</fullName>
    </submittedName>
</protein>
<name>A0A918G0G7_9ACTN</name>
<reference evidence="2" key="1">
    <citation type="journal article" date="2014" name="Int. J. Syst. Evol. Microbiol.">
        <title>Complete genome sequence of Corynebacterium casei LMG S-19264T (=DSM 44701T), isolated from a smear-ripened cheese.</title>
        <authorList>
            <consortium name="US DOE Joint Genome Institute (JGI-PGF)"/>
            <person name="Walter F."/>
            <person name="Albersmeier A."/>
            <person name="Kalinowski J."/>
            <person name="Ruckert C."/>
        </authorList>
    </citation>
    <scope>NUCLEOTIDE SEQUENCE</scope>
    <source>
        <strain evidence="2">JCM 4386</strain>
    </source>
</reference>
<proteinExistence type="predicted"/>
<reference evidence="2" key="2">
    <citation type="submission" date="2020-09" db="EMBL/GenBank/DDBJ databases">
        <authorList>
            <person name="Sun Q."/>
            <person name="Ohkuma M."/>
        </authorList>
    </citation>
    <scope>NUCLEOTIDE SEQUENCE</scope>
    <source>
        <strain evidence="2">JCM 4386</strain>
    </source>
</reference>
<evidence type="ECO:0000313" key="2">
    <source>
        <dbReference type="EMBL" id="GGS09305.1"/>
    </source>
</evidence>
<accession>A0A918G0G7</accession>
<evidence type="ECO:0000256" key="1">
    <source>
        <dbReference type="SAM" id="MobiDB-lite"/>
    </source>
</evidence>